<dbReference type="PROSITE" id="PS50893">
    <property type="entry name" value="ABC_TRANSPORTER_2"/>
    <property type="match status" value="1"/>
</dbReference>
<dbReference type="InterPro" id="IPR017871">
    <property type="entry name" value="ABC_transporter-like_CS"/>
</dbReference>
<gene>
    <name evidence="7" type="ORF">DWY20_05155</name>
</gene>
<reference evidence="7 8" key="1">
    <citation type="submission" date="2018-08" db="EMBL/GenBank/DDBJ databases">
        <title>A genome reference for cultivated species of the human gut microbiota.</title>
        <authorList>
            <person name="Zou Y."/>
            <person name="Xue W."/>
            <person name="Luo G."/>
        </authorList>
    </citation>
    <scope>NUCLEOTIDE SEQUENCE [LARGE SCALE GENOMIC DNA]</scope>
    <source>
        <strain evidence="7 8">AF24-2</strain>
    </source>
</reference>
<keyword evidence="3 7" id="KW-0067">ATP-binding</keyword>
<evidence type="ECO:0000259" key="6">
    <source>
        <dbReference type="PROSITE" id="PS50893"/>
    </source>
</evidence>
<dbReference type="GO" id="GO:0022857">
    <property type="term" value="F:transmembrane transporter activity"/>
    <property type="evidence" value="ECO:0007669"/>
    <property type="project" value="UniProtKB-ARBA"/>
</dbReference>
<evidence type="ECO:0000256" key="3">
    <source>
        <dbReference type="ARBA" id="ARBA00022840"/>
    </source>
</evidence>
<dbReference type="GO" id="GO:0016887">
    <property type="term" value="F:ATP hydrolysis activity"/>
    <property type="evidence" value="ECO:0007669"/>
    <property type="project" value="InterPro"/>
</dbReference>
<keyword evidence="8" id="KW-1185">Reference proteome</keyword>
<dbReference type="InterPro" id="IPR003439">
    <property type="entry name" value="ABC_transporter-like_ATP-bd"/>
</dbReference>
<protein>
    <submittedName>
        <fullName evidence="7">ABC transporter ATP-binding protein</fullName>
    </submittedName>
</protein>
<evidence type="ECO:0000256" key="4">
    <source>
        <dbReference type="ARBA" id="ARBA00022967"/>
    </source>
</evidence>
<organism evidence="7 8">
    <name type="scientific">Phocaeicola coprocola</name>
    <dbReference type="NCBI Taxonomy" id="310298"/>
    <lineage>
        <taxon>Bacteria</taxon>
        <taxon>Pseudomonadati</taxon>
        <taxon>Bacteroidota</taxon>
        <taxon>Bacteroidia</taxon>
        <taxon>Bacteroidales</taxon>
        <taxon>Bacteroidaceae</taxon>
        <taxon>Phocaeicola</taxon>
    </lineage>
</organism>
<keyword evidence="4" id="KW-1278">Translocase</keyword>
<keyword evidence="1" id="KW-0813">Transport</keyword>
<evidence type="ECO:0000313" key="8">
    <source>
        <dbReference type="Proteomes" id="UP000285864"/>
    </source>
</evidence>
<accession>A0A412GTC9</accession>
<dbReference type="Pfam" id="PF00005">
    <property type="entry name" value="ABC_tran"/>
    <property type="match status" value="1"/>
</dbReference>
<evidence type="ECO:0000256" key="5">
    <source>
        <dbReference type="ARBA" id="ARBA00038388"/>
    </source>
</evidence>
<dbReference type="EMBL" id="QRUU01000015">
    <property type="protein sequence ID" value="RGR98067.1"/>
    <property type="molecule type" value="Genomic_DNA"/>
</dbReference>
<dbReference type="GeneID" id="79858264"/>
<dbReference type="SUPFAM" id="SSF52540">
    <property type="entry name" value="P-loop containing nucleoside triphosphate hydrolases"/>
    <property type="match status" value="1"/>
</dbReference>
<dbReference type="AlphaFoldDB" id="A0A412GTC9"/>
<dbReference type="RefSeq" id="WP_007568013.1">
    <property type="nucleotide sequence ID" value="NZ_CABKNL010000052.1"/>
</dbReference>
<dbReference type="SMART" id="SM00382">
    <property type="entry name" value="AAA"/>
    <property type="match status" value="1"/>
</dbReference>
<dbReference type="GO" id="GO:0005524">
    <property type="term" value="F:ATP binding"/>
    <property type="evidence" value="ECO:0007669"/>
    <property type="project" value="UniProtKB-KW"/>
</dbReference>
<dbReference type="Proteomes" id="UP000285864">
    <property type="component" value="Unassembled WGS sequence"/>
</dbReference>
<feature type="domain" description="ABC transporter" evidence="6">
    <location>
        <begin position="2"/>
        <end position="237"/>
    </location>
</feature>
<sequence length="239" mass="26684">MIRLQGINKTYHNGAPLHVLKGIDLRIEKGEFVSIMGASGSGKSTLLNILGILDNYDSGEYYLNDVLIKNLNETRAAEYRNRMIGFIFQSFNLISFKNAMENVALPLFYQGVGRKKRNELAMEYLDKLGLKEWAHHLPNELSGGQKQRVAIARALISKPQIILADEPTGALDSKTSVEVMNILKELHDKEGLTIVVVTHESGVANQTNKIIHIKDGVIERIEDNIDHNASPFGKNGFMK</sequence>
<name>A0A412GTC9_9BACT</name>
<dbReference type="PROSITE" id="PS00211">
    <property type="entry name" value="ABC_TRANSPORTER_1"/>
    <property type="match status" value="1"/>
</dbReference>
<evidence type="ECO:0000256" key="1">
    <source>
        <dbReference type="ARBA" id="ARBA00022448"/>
    </source>
</evidence>
<evidence type="ECO:0000256" key="2">
    <source>
        <dbReference type="ARBA" id="ARBA00022741"/>
    </source>
</evidence>
<dbReference type="InterPro" id="IPR027417">
    <property type="entry name" value="P-loop_NTPase"/>
</dbReference>
<dbReference type="PANTHER" id="PTHR42798">
    <property type="entry name" value="LIPOPROTEIN-RELEASING SYSTEM ATP-BINDING PROTEIN LOLD"/>
    <property type="match status" value="1"/>
</dbReference>
<dbReference type="InterPro" id="IPR017911">
    <property type="entry name" value="MacB-like_ATP-bd"/>
</dbReference>
<comment type="similarity">
    <text evidence="5">Belongs to the ABC transporter superfamily. Macrolide exporter (TC 3.A.1.122) family.</text>
</comment>
<comment type="caution">
    <text evidence="7">The sequence shown here is derived from an EMBL/GenBank/DDBJ whole genome shotgun (WGS) entry which is preliminary data.</text>
</comment>
<dbReference type="Gene3D" id="3.40.50.300">
    <property type="entry name" value="P-loop containing nucleotide triphosphate hydrolases"/>
    <property type="match status" value="1"/>
</dbReference>
<dbReference type="GO" id="GO:0098796">
    <property type="term" value="C:membrane protein complex"/>
    <property type="evidence" value="ECO:0007669"/>
    <property type="project" value="UniProtKB-ARBA"/>
</dbReference>
<dbReference type="CDD" id="cd03255">
    <property type="entry name" value="ABC_MJ0796_LolCDE_FtsE"/>
    <property type="match status" value="1"/>
</dbReference>
<evidence type="ECO:0000313" key="7">
    <source>
        <dbReference type="EMBL" id="RGR98067.1"/>
    </source>
</evidence>
<dbReference type="FunFam" id="3.40.50.300:FF:000032">
    <property type="entry name" value="Export ABC transporter ATP-binding protein"/>
    <property type="match status" value="1"/>
</dbReference>
<keyword evidence="2" id="KW-0547">Nucleotide-binding</keyword>
<dbReference type="PANTHER" id="PTHR42798:SF6">
    <property type="entry name" value="CELL DIVISION ATP-BINDING PROTEIN FTSE"/>
    <property type="match status" value="1"/>
</dbReference>
<proteinExistence type="inferred from homology"/>
<dbReference type="InterPro" id="IPR003593">
    <property type="entry name" value="AAA+_ATPase"/>
</dbReference>